<dbReference type="AlphaFoldDB" id="H5SDH2"/>
<organism evidence="2">
    <name type="scientific">uncultured Acetothermia bacterium</name>
    <dbReference type="NCBI Taxonomy" id="236499"/>
    <lineage>
        <taxon>Bacteria</taxon>
        <taxon>Candidatus Bipolaricaulota</taxon>
        <taxon>environmental samples</taxon>
    </lineage>
</organism>
<evidence type="ECO:0000313" key="2">
    <source>
        <dbReference type="EMBL" id="BAL54208.1"/>
    </source>
</evidence>
<sequence length="54" mass="5434">MRLIKLFGLGAAVVMLVGAVAQEGPVGLAQADCTVTVQPGQSIQSVPDGQVCLP</sequence>
<evidence type="ECO:0000256" key="1">
    <source>
        <dbReference type="SAM" id="SignalP"/>
    </source>
</evidence>
<proteinExistence type="predicted"/>
<reference evidence="2" key="1">
    <citation type="journal article" date="2005" name="Environ. Microbiol.">
        <title>Genetic and functional properties of uncultivated thermophilic crenarchaeotes from a subsurface gold mine as revealed by analysis of genome fragments.</title>
        <authorList>
            <person name="Nunoura T."/>
            <person name="Hirayama H."/>
            <person name="Takami H."/>
            <person name="Oida H."/>
            <person name="Nishi S."/>
            <person name="Shimamura S."/>
            <person name="Suzuki Y."/>
            <person name="Inagaki F."/>
            <person name="Takai K."/>
            <person name="Nealson K.H."/>
            <person name="Horikoshi K."/>
        </authorList>
    </citation>
    <scope>NUCLEOTIDE SEQUENCE</scope>
</reference>
<gene>
    <name evidence="2" type="ORF">HGMM_F13E04C04</name>
</gene>
<feature type="signal peptide" evidence="1">
    <location>
        <begin position="1"/>
        <end position="21"/>
    </location>
</feature>
<dbReference type="EMBL" id="AP011681">
    <property type="protein sequence ID" value="BAL54208.1"/>
    <property type="molecule type" value="Genomic_DNA"/>
</dbReference>
<reference evidence="2" key="2">
    <citation type="journal article" date="2012" name="PLoS ONE">
        <title>A Deeply Branching Thermophilic Bacterium with an Ancient Acetyl-CoA Pathway Dominates a Subsurface Ecosystem.</title>
        <authorList>
            <person name="Takami H."/>
            <person name="Noguchi H."/>
            <person name="Takaki Y."/>
            <person name="Uchiyama I."/>
            <person name="Toyoda A."/>
            <person name="Nishi S."/>
            <person name="Chee G.-J."/>
            <person name="Arai W."/>
            <person name="Nunoura T."/>
            <person name="Itoh T."/>
            <person name="Hattori M."/>
            <person name="Takai K."/>
        </authorList>
    </citation>
    <scope>NUCLEOTIDE SEQUENCE</scope>
</reference>
<feature type="chain" id="PRO_5003597448" evidence="1">
    <location>
        <begin position="22"/>
        <end position="54"/>
    </location>
</feature>
<keyword evidence="1" id="KW-0732">Signal</keyword>
<name>H5SDH2_9BACT</name>
<accession>H5SDH2</accession>
<protein>
    <submittedName>
        <fullName evidence="2">Uncharacterized protein</fullName>
    </submittedName>
</protein>